<name>A0A087USU1_STEMI</name>
<proteinExistence type="predicted"/>
<reference evidence="2 3" key="1">
    <citation type="submission" date="2013-11" db="EMBL/GenBank/DDBJ databases">
        <title>Genome sequencing of Stegodyphus mimosarum.</title>
        <authorList>
            <person name="Bechsgaard J."/>
        </authorList>
    </citation>
    <scope>NUCLEOTIDE SEQUENCE [LARGE SCALE GENOMIC DNA]</scope>
</reference>
<keyword evidence="1" id="KW-1133">Transmembrane helix</keyword>
<protein>
    <submittedName>
        <fullName evidence="2">Uncharacterized protein</fullName>
    </submittedName>
</protein>
<dbReference type="EMBL" id="KK121413">
    <property type="protein sequence ID" value="KFM80430.1"/>
    <property type="molecule type" value="Genomic_DNA"/>
</dbReference>
<sequence length="51" mass="5968">MPKITTTSTTRQSKRGLMLPCSTITISWTQIFYLLVMYFRLSHFAVERKSP</sequence>
<dbReference type="Proteomes" id="UP000054359">
    <property type="component" value="Unassembled WGS sequence"/>
</dbReference>
<keyword evidence="1" id="KW-0812">Transmembrane</keyword>
<gene>
    <name evidence="2" type="ORF">X975_00791</name>
</gene>
<dbReference type="AlphaFoldDB" id="A0A087USU1"/>
<keyword evidence="1" id="KW-0472">Membrane</keyword>
<keyword evidence="3" id="KW-1185">Reference proteome</keyword>
<feature type="transmembrane region" description="Helical" evidence="1">
    <location>
        <begin position="17"/>
        <end position="39"/>
    </location>
</feature>
<evidence type="ECO:0000256" key="1">
    <source>
        <dbReference type="SAM" id="Phobius"/>
    </source>
</evidence>
<evidence type="ECO:0000313" key="2">
    <source>
        <dbReference type="EMBL" id="KFM80430.1"/>
    </source>
</evidence>
<evidence type="ECO:0000313" key="3">
    <source>
        <dbReference type="Proteomes" id="UP000054359"/>
    </source>
</evidence>
<feature type="non-terminal residue" evidence="2">
    <location>
        <position position="51"/>
    </location>
</feature>
<accession>A0A087USU1</accession>
<organism evidence="2 3">
    <name type="scientific">Stegodyphus mimosarum</name>
    <name type="common">African social velvet spider</name>
    <dbReference type="NCBI Taxonomy" id="407821"/>
    <lineage>
        <taxon>Eukaryota</taxon>
        <taxon>Metazoa</taxon>
        <taxon>Ecdysozoa</taxon>
        <taxon>Arthropoda</taxon>
        <taxon>Chelicerata</taxon>
        <taxon>Arachnida</taxon>
        <taxon>Araneae</taxon>
        <taxon>Araneomorphae</taxon>
        <taxon>Entelegynae</taxon>
        <taxon>Eresoidea</taxon>
        <taxon>Eresidae</taxon>
        <taxon>Stegodyphus</taxon>
    </lineage>
</organism>